<organism evidence="1">
    <name type="scientific">bioreactor metagenome</name>
    <dbReference type="NCBI Taxonomy" id="1076179"/>
    <lineage>
        <taxon>unclassified sequences</taxon>
        <taxon>metagenomes</taxon>
        <taxon>ecological metagenomes</taxon>
    </lineage>
</organism>
<dbReference type="AlphaFoldDB" id="A0A645J1Q9"/>
<evidence type="ECO:0000313" key="1">
    <source>
        <dbReference type="EMBL" id="MPN57337.1"/>
    </source>
</evidence>
<dbReference type="EMBL" id="VSSQ01128757">
    <property type="protein sequence ID" value="MPN57337.1"/>
    <property type="molecule type" value="Genomic_DNA"/>
</dbReference>
<sequence>MHGDDFGAFAPADNIRPVVGIMNIIQLFGCPGKEQFFRRIVMAVFLHPGNGDINVPAVLYERKKLLIQIFRIAPEEVVRIRADDGVKEFFREGESRCVGVNGDDLLCR</sequence>
<reference evidence="1" key="1">
    <citation type="submission" date="2019-08" db="EMBL/GenBank/DDBJ databases">
        <authorList>
            <person name="Kucharzyk K."/>
            <person name="Murdoch R.W."/>
            <person name="Higgins S."/>
            <person name="Loffler F."/>
        </authorList>
    </citation>
    <scope>NUCLEOTIDE SEQUENCE</scope>
</reference>
<protein>
    <submittedName>
        <fullName evidence="1">Uncharacterized protein</fullName>
    </submittedName>
</protein>
<gene>
    <name evidence="1" type="ORF">SDC9_205031</name>
</gene>
<proteinExistence type="predicted"/>
<comment type="caution">
    <text evidence="1">The sequence shown here is derived from an EMBL/GenBank/DDBJ whole genome shotgun (WGS) entry which is preliminary data.</text>
</comment>
<name>A0A645J1Q9_9ZZZZ</name>
<accession>A0A645J1Q9</accession>